<keyword evidence="1" id="KW-0812">Transmembrane</keyword>
<organism evidence="3">
    <name type="scientific">Psilocybe cubensis</name>
    <name type="common">Psychedelic mushroom</name>
    <name type="synonym">Stropharia cubensis</name>
    <dbReference type="NCBI Taxonomy" id="181762"/>
    <lineage>
        <taxon>Eukaryota</taxon>
        <taxon>Fungi</taxon>
        <taxon>Dikarya</taxon>
        <taxon>Basidiomycota</taxon>
        <taxon>Agaricomycotina</taxon>
        <taxon>Agaricomycetes</taxon>
        <taxon>Agaricomycetidae</taxon>
        <taxon>Agaricales</taxon>
        <taxon>Agaricineae</taxon>
        <taxon>Strophariaceae</taxon>
        <taxon>Psilocybe</taxon>
    </lineage>
</organism>
<comment type="caution">
    <text evidence="3">The sequence shown here is derived from an EMBL/GenBank/DDBJ whole genome shotgun (WGS) entry which is preliminary data.</text>
</comment>
<evidence type="ECO:0000259" key="2">
    <source>
        <dbReference type="Pfam" id="PF20151"/>
    </source>
</evidence>
<reference evidence="3" key="1">
    <citation type="submission" date="2021-02" db="EMBL/GenBank/DDBJ databases">
        <title>Psilocybe cubensis genome.</title>
        <authorList>
            <person name="Mckernan K.J."/>
            <person name="Crawford S."/>
            <person name="Trippe A."/>
            <person name="Kane L.T."/>
            <person name="Mclaughlin S."/>
        </authorList>
    </citation>
    <scope>NUCLEOTIDE SEQUENCE [LARGE SCALE GENOMIC DNA]</scope>
    <source>
        <strain evidence="3">MGC-MH-2018</strain>
    </source>
</reference>
<protein>
    <recommendedName>
        <fullName evidence="2">DUF6533 domain-containing protein</fullName>
    </recommendedName>
</protein>
<feature type="domain" description="DUF6533" evidence="2">
    <location>
        <begin position="25"/>
        <end position="69"/>
    </location>
</feature>
<dbReference type="AlphaFoldDB" id="A0A8H8CM73"/>
<sequence length="256" mass="28573">MTNSGLAYSVSLVEYVSSQRIQAYLEIPAMTVLIYDFFLTLDDEVEYIWKRTKTISSYLFFVQRVLAVLSLMPSASSVISMGSYFDTTTSRGWCGRGGPSFNLLGNVLLFLSEFLVGVYLLLRIWALYEKSLRVMMSGVVWCICYISTLVVVIIGKSAKGGLTGGGCDTGSAPSTSHKTAVTWGLLILNETIIFVLIMYKMTEARRQSSLPNFRPLGNRRISLEELIVRDGAMYYMVVILVSVANMSSYFVRILLL</sequence>
<dbReference type="EMBL" id="JAFIQS010000004">
    <property type="protein sequence ID" value="KAG5170571.1"/>
    <property type="molecule type" value="Genomic_DNA"/>
</dbReference>
<feature type="transmembrane region" description="Helical" evidence="1">
    <location>
        <begin position="232"/>
        <end position="255"/>
    </location>
</feature>
<evidence type="ECO:0000256" key="1">
    <source>
        <dbReference type="SAM" id="Phobius"/>
    </source>
</evidence>
<keyword evidence="1" id="KW-1133">Transmembrane helix</keyword>
<proteinExistence type="predicted"/>
<evidence type="ECO:0000313" key="3">
    <source>
        <dbReference type="EMBL" id="KAG5170571.1"/>
    </source>
</evidence>
<dbReference type="Pfam" id="PF20151">
    <property type="entry name" value="DUF6533"/>
    <property type="match status" value="1"/>
</dbReference>
<dbReference type="InterPro" id="IPR045340">
    <property type="entry name" value="DUF6533"/>
</dbReference>
<keyword evidence="1" id="KW-0472">Membrane</keyword>
<feature type="transmembrane region" description="Helical" evidence="1">
    <location>
        <begin position="134"/>
        <end position="154"/>
    </location>
</feature>
<accession>A0A8H8CM73</accession>
<gene>
    <name evidence="3" type="ORF">JR316_004960</name>
</gene>
<name>A0A8H8CM73_PSICU</name>
<feature type="transmembrane region" description="Helical" evidence="1">
    <location>
        <begin position="101"/>
        <end position="122"/>
    </location>
</feature>
<feature type="transmembrane region" description="Helical" evidence="1">
    <location>
        <begin position="58"/>
        <end position="81"/>
    </location>
</feature>
<feature type="transmembrane region" description="Helical" evidence="1">
    <location>
        <begin position="180"/>
        <end position="199"/>
    </location>
</feature>